<dbReference type="InterPro" id="IPR015424">
    <property type="entry name" value="PyrdxlP-dep_Trfase"/>
</dbReference>
<dbReference type="GO" id="GO:0000271">
    <property type="term" value="P:polysaccharide biosynthetic process"/>
    <property type="evidence" value="ECO:0007669"/>
    <property type="project" value="TreeGrafter"/>
</dbReference>
<name>A0A2I0CPT0_9PSED</name>
<evidence type="ECO:0000256" key="1">
    <source>
        <dbReference type="ARBA" id="ARBA00022898"/>
    </source>
</evidence>
<protein>
    <submittedName>
        <fullName evidence="6">UDP-4-amino-4, 6-dideoxy-N-acetyl-beta-L-altrosamine transaminase</fullName>
    </submittedName>
</protein>
<comment type="caution">
    <text evidence="6">The sequence shown here is derived from an EMBL/GenBank/DDBJ whole genome shotgun (WGS) entry which is preliminary data.</text>
</comment>
<proteinExistence type="inferred from homology"/>
<dbReference type="InterPro" id="IPR015421">
    <property type="entry name" value="PyrdxlP-dep_Trfase_major"/>
</dbReference>
<evidence type="ECO:0000313" key="6">
    <source>
        <dbReference type="EMBL" id="PKF71161.1"/>
    </source>
</evidence>
<dbReference type="PANTHER" id="PTHR30244">
    <property type="entry name" value="TRANSAMINASE"/>
    <property type="match status" value="1"/>
</dbReference>
<accession>A0A2I0CPT0</accession>
<sequence length="388" mass="42792">MNDVKFLPFALPEIGEEEINEVVDSLRSGWITTGPKAKKFEEQFTEFLGDASLQSISVNSATSGLHLSLEALGVGPGDEVIVPDYTFTATAEVVRYLGATPVFVDVDAKTFNMTAESFAAAITDKTKVVIPVHFAGLACDMDAIIKVAKAHGIRIVEDAAHALPTYYSGKLIGTLDSDFTVFSFYANKTMTTGEGGMVVTRDAELAKRCRIMRLHGISRDAFDRYTSTKPAWFYEIVAPGFKYNMPDIAAAIGIHQLKRLPAFQLKRNDMAGFYNQELSGLPLVLPALPVNGSEHAWHLYPVRLKAESGIARDEFIQKMADEGIGCSVHFIPLHLQPYWRDTYSLTPEMFPNAHAAYELEVSLPLYTKMTHSDQQRVVSAVKKVLGCD</sequence>
<evidence type="ECO:0000256" key="4">
    <source>
        <dbReference type="PIRSR" id="PIRSR000390-2"/>
    </source>
</evidence>
<evidence type="ECO:0000256" key="5">
    <source>
        <dbReference type="RuleBase" id="RU004508"/>
    </source>
</evidence>
<evidence type="ECO:0000256" key="3">
    <source>
        <dbReference type="PIRSR" id="PIRSR000390-1"/>
    </source>
</evidence>
<feature type="active site" description="Proton acceptor" evidence="3">
    <location>
        <position position="188"/>
    </location>
</feature>
<comment type="similarity">
    <text evidence="2 5">Belongs to the DegT/DnrJ/EryC1 family.</text>
</comment>
<feature type="modified residue" description="N6-(pyridoxal phosphate)lysine" evidence="4">
    <location>
        <position position="188"/>
    </location>
</feature>
<reference evidence="7" key="1">
    <citation type="submission" date="2017-12" db="EMBL/GenBank/DDBJ databases">
        <authorList>
            <person name="Yu X.-Y."/>
        </authorList>
    </citation>
    <scope>NUCLEOTIDE SEQUENCE [LARGE SCALE GENOMIC DNA]</scope>
    <source>
        <strain evidence="7">ZYSR67-Z</strain>
    </source>
</reference>
<dbReference type="GO" id="GO:0008483">
    <property type="term" value="F:transaminase activity"/>
    <property type="evidence" value="ECO:0007669"/>
    <property type="project" value="TreeGrafter"/>
</dbReference>
<dbReference type="RefSeq" id="WP_101193511.1">
    <property type="nucleotide sequence ID" value="NZ_PIYS01000016.1"/>
</dbReference>
<dbReference type="CDD" id="cd00616">
    <property type="entry name" value="AHBA_syn"/>
    <property type="match status" value="1"/>
</dbReference>
<dbReference type="PIRSF" id="PIRSF000390">
    <property type="entry name" value="PLP_StrS"/>
    <property type="match status" value="1"/>
</dbReference>
<evidence type="ECO:0000313" key="7">
    <source>
        <dbReference type="Proteomes" id="UP000242861"/>
    </source>
</evidence>
<dbReference type="SUPFAM" id="SSF53383">
    <property type="entry name" value="PLP-dependent transferases"/>
    <property type="match status" value="1"/>
</dbReference>
<dbReference type="Proteomes" id="UP000242861">
    <property type="component" value="Unassembled WGS sequence"/>
</dbReference>
<evidence type="ECO:0000256" key="2">
    <source>
        <dbReference type="ARBA" id="ARBA00037999"/>
    </source>
</evidence>
<dbReference type="InterPro" id="IPR015422">
    <property type="entry name" value="PyrdxlP-dep_Trfase_small"/>
</dbReference>
<dbReference type="AlphaFoldDB" id="A0A2I0CPT0"/>
<dbReference type="EMBL" id="PIYS01000016">
    <property type="protein sequence ID" value="PKF71161.1"/>
    <property type="molecule type" value="Genomic_DNA"/>
</dbReference>
<organism evidence="6 7">
    <name type="scientific">Pseudomonas fluvialis</name>
    <dbReference type="NCBI Taxonomy" id="1793966"/>
    <lineage>
        <taxon>Bacteria</taxon>
        <taxon>Pseudomonadati</taxon>
        <taxon>Pseudomonadota</taxon>
        <taxon>Gammaproteobacteria</taxon>
        <taxon>Pseudomonadales</taxon>
        <taxon>Pseudomonadaceae</taxon>
        <taxon>Pseudomonas</taxon>
    </lineage>
</organism>
<dbReference type="InterPro" id="IPR000653">
    <property type="entry name" value="DegT/StrS_aminotransferase"/>
</dbReference>
<gene>
    <name evidence="6" type="ORF">CW360_09375</name>
</gene>
<dbReference type="Gene3D" id="3.40.640.10">
    <property type="entry name" value="Type I PLP-dependent aspartate aminotransferase-like (Major domain)"/>
    <property type="match status" value="1"/>
</dbReference>
<dbReference type="Pfam" id="PF01041">
    <property type="entry name" value="DegT_DnrJ_EryC1"/>
    <property type="match status" value="1"/>
</dbReference>
<dbReference type="Gene3D" id="3.90.1150.10">
    <property type="entry name" value="Aspartate Aminotransferase, domain 1"/>
    <property type="match status" value="1"/>
</dbReference>
<dbReference type="GO" id="GO:0030170">
    <property type="term" value="F:pyridoxal phosphate binding"/>
    <property type="evidence" value="ECO:0007669"/>
    <property type="project" value="TreeGrafter"/>
</dbReference>
<dbReference type="PANTHER" id="PTHR30244:SF34">
    <property type="entry name" value="DTDP-4-AMINO-4,6-DIDEOXYGALACTOSE TRANSAMINASE"/>
    <property type="match status" value="1"/>
</dbReference>
<keyword evidence="1 4" id="KW-0663">Pyridoxal phosphate</keyword>